<dbReference type="SUPFAM" id="SSF51419">
    <property type="entry name" value="PLP-binding barrel"/>
    <property type="match status" value="1"/>
</dbReference>
<feature type="domain" description="D-serine dehydratase-like" evidence="3">
    <location>
        <begin position="261"/>
        <end position="350"/>
    </location>
</feature>
<dbReference type="InterPro" id="IPR042208">
    <property type="entry name" value="D-ser_dehydrat-like_sf"/>
</dbReference>
<comment type="similarity">
    <text evidence="1">Belongs to the DSD1 family.</text>
</comment>
<evidence type="ECO:0000256" key="2">
    <source>
        <dbReference type="ARBA" id="ARBA00023239"/>
    </source>
</evidence>
<dbReference type="SMART" id="SM01119">
    <property type="entry name" value="D-ser_dehydrat"/>
    <property type="match status" value="1"/>
</dbReference>
<dbReference type="RefSeq" id="WP_129601640.1">
    <property type="nucleotide sequence ID" value="NZ_SBLB01000003.1"/>
</dbReference>
<evidence type="ECO:0000256" key="1">
    <source>
        <dbReference type="ARBA" id="ARBA00005323"/>
    </source>
</evidence>
<dbReference type="AlphaFoldDB" id="A0A4Q2UIU8"/>
<dbReference type="GO" id="GO:0008721">
    <property type="term" value="F:D-serine ammonia-lyase activity"/>
    <property type="evidence" value="ECO:0007669"/>
    <property type="project" value="TreeGrafter"/>
</dbReference>
<organism evidence="4 5">
    <name type="scientific">Spirosoma sordidisoli</name>
    <dbReference type="NCBI Taxonomy" id="2502893"/>
    <lineage>
        <taxon>Bacteria</taxon>
        <taxon>Pseudomonadati</taxon>
        <taxon>Bacteroidota</taxon>
        <taxon>Cytophagia</taxon>
        <taxon>Cytophagales</taxon>
        <taxon>Cytophagaceae</taxon>
        <taxon>Spirosoma</taxon>
    </lineage>
</organism>
<dbReference type="Gene3D" id="3.20.20.10">
    <property type="entry name" value="Alanine racemase"/>
    <property type="match status" value="1"/>
</dbReference>
<dbReference type="InterPro" id="IPR026956">
    <property type="entry name" value="D-ser_dehydrat-like_dom"/>
</dbReference>
<reference evidence="4 5" key="1">
    <citation type="submission" date="2019-01" db="EMBL/GenBank/DDBJ databases">
        <title>Spirosoma flava sp. nov., a propanil-degrading bacterium isolated from herbicide-contaminated soil.</title>
        <authorList>
            <person name="Zhang L."/>
            <person name="Jiang J.-D."/>
        </authorList>
    </citation>
    <scope>NUCLEOTIDE SEQUENCE [LARGE SCALE GENOMIC DNA]</scope>
    <source>
        <strain evidence="4 5">TY50</strain>
    </source>
</reference>
<gene>
    <name evidence="4" type="ORF">EQG79_12230</name>
</gene>
<evidence type="ECO:0000259" key="3">
    <source>
        <dbReference type="SMART" id="SM01119"/>
    </source>
</evidence>
<dbReference type="Proteomes" id="UP000290407">
    <property type="component" value="Unassembled WGS sequence"/>
</dbReference>
<dbReference type="InterPro" id="IPR029066">
    <property type="entry name" value="PLP-binding_barrel"/>
</dbReference>
<dbReference type="Pfam" id="PF01168">
    <property type="entry name" value="Ala_racemase_N"/>
    <property type="match status" value="1"/>
</dbReference>
<dbReference type="Gene3D" id="2.40.37.20">
    <property type="entry name" value="D-serine dehydratase-like domain"/>
    <property type="match status" value="1"/>
</dbReference>
<keyword evidence="5" id="KW-1185">Reference proteome</keyword>
<comment type="caution">
    <text evidence="4">The sequence shown here is derived from an EMBL/GenBank/DDBJ whole genome shotgun (WGS) entry which is preliminary data.</text>
</comment>
<dbReference type="CDD" id="cd06821">
    <property type="entry name" value="PLPDE_III_D-TA"/>
    <property type="match status" value="1"/>
</dbReference>
<dbReference type="PANTHER" id="PTHR28004">
    <property type="entry name" value="ZGC:162816-RELATED"/>
    <property type="match status" value="1"/>
</dbReference>
<proteinExistence type="inferred from homology"/>
<dbReference type="InterPro" id="IPR001608">
    <property type="entry name" value="Ala_racemase_N"/>
</dbReference>
<evidence type="ECO:0000313" key="5">
    <source>
        <dbReference type="Proteomes" id="UP000290407"/>
    </source>
</evidence>
<dbReference type="EMBL" id="SBLB01000003">
    <property type="protein sequence ID" value="RYC69373.1"/>
    <property type="molecule type" value="Genomic_DNA"/>
</dbReference>
<accession>A0A4Q2UIU8</accession>
<dbReference type="PANTHER" id="PTHR28004:SF2">
    <property type="entry name" value="D-SERINE DEHYDRATASE"/>
    <property type="match status" value="1"/>
</dbReference>
<evidence type="ECO:0000313" key="4">
    <source>
        <dbReference type="EMBL" id="RYC69373.1"/>
    </source>
</evidence>
<sequence>MNWYEVENPDTIASPALLVYPDRVTANIHSALQIAGMADGKGAERLRPHVKTHKMRAVTELLLAEGIVAFKCATLREARMLADAGARDVLLAYPLVGPSVQRLAELRDQYPAVRFACLIDNETAADRLSASFVASPLDVYIDLNVGMNRTGIKPADAPALYDHCQLQPGIRVVGLHAYDGHIRDTDLTDRARRTDESFRLAAGVQQAIADAGGETLPLIMGGSPSFSMHARRPGLELSPGTFVFWDAGYAQMLPDQPFVMAAVLLMRVISIVDPQTICLDLGHKSVAAENPLPRVVFLNEPSAQPIGQSEEHLVVRVEDSSPYQPGDVWYGVPVHICPTVNLYDQADVVVNNQWTGRWEVTARGH</sequence>
<dbReference type="Pfam" id="PF14031">
    <property type="entry name" value="D-ser_dehydrat"/>
    <property type="match status" value="1"/>
</dbReference>
<protein>
    <submittedName>
        <fullName evidence="4">D-TA family PLP-dependent enzyme</fullName>
    </submittedName>
</protein>
<name>A0A4Q2UIU8_9BACT</name>
<dbReference type="GO" id="GO:0036088">
    <property type="term" value="P:D-serine catabolic process"/>
    <property type="evidence" value="ECO:0007669"/>
    <property type="project" value="TreeGrafter"/>
</dbReference>
<keyword evidence="2" id="KW-0456">Lyase</keyword>
<dbReference type="InterPro" id="IPR051466">
    <property type="entry name" value="D-amino_acid_metab_enzyme"/>
</dbReference>